<organism evidence="12">
    <name type="scientific">Emiliania huxleyi</name>
    <name type="common">Coccolithophore</name>
    <name type="synonym">Pontosphaera huxleyi</name>
    <dbReference type="NCBI Taxonomy" id="2903"/>
    <lineage>
        <taxon>Eukaryota</taxon>
        <taxon>Haptista</taxon>
        <taxon>Haptophyta</taxon>
        <taxon>Prymnesiophyceae</taxon>
        <taxon>Isochrysidales</taxon>
        <taxon>Noelaerhabdaceae</taxon>
        <taxon>Emiliania</taxon>
    </lineage>
</organism>
<evidence type="ECO:0000256" key="4">
    <source>
        <dbReference type="ARBA" id="ARBA00022892"/>
    </source>
</evidence>
<evidence type="ECO:0000313" key="12">
    <source>
        <dbReference type="EMBL" id="ALD47886.1"/>
    </source>
</evidence>
<evidence type="ECO:0000256" key="7">
    <source>
        <dbReference type="ARBA" id="ARBA00023136"/>
    </source>
</evidence>
<comment type="subunit">
    <text evidence="9">Oligomeric complex that consists of at least the alpha, beta, beta', gamma, delta, epsilon and zeta subunits.</text>
</comment>
<dbReference type="InterPro" id="IPR011012">
    <property type="entry name" value="Longin-like_dom_sf"/>
</dbReference>
<keyword evidence="4 9" id="KW-0931">ER-Golgi transport</keyword>
<name>A0A0M4JIZ6_EMIHU</name>
<feature type="domain" description="MHD" evidence="11">
    <location>
        <begin position="83"/>
        <end position="316"/>
    </location>
</feature>
<dbReference type="PANTHER" id="PTHR10121:SF0">
    <property type="entry name" value="COATOMER SUBUNIT DELTA"/>
    <property type="match status" value="1"/>
</dbReference>
<dbReference type="AlphaFoldDB" id="A0A0M4JIZ6"/>
<keyword evidence="5 9" id="KW-0653">Protein transport</keyword>
<dbReference type="InterPro" id="IPR036168">
    <property type="entry name" value="AP2_Mu_C_sf"/>
</dbReference>
<evidence type="ECO:0000256" key="5">
    <source>
        <dbReference type="ARBA" id="ARBA00022927"/>
    </source>
</evidence>
<dbReference type="GO" id="GO:0015031">
    <property type="term" value="P:protein transport"/>
    <property type="evidence" value="ECO:0007669"/>
    <property type="project" value="UniProtKB-KW"/>
</dbReference>
<evidence type="ECO:0000256" key="2">
    <source>
        <dbReference type="ARBA" id="ARBA00022448"/>
    </source>
</evidence>
<comment type="function">
    <text evidence="9">The coatomer is a cytosolic protein complex that binds to dilysine motifs and reversibly associates with Golgi non-clathrin-coated vesicles, which further mediate biosynthetic protein transport from the ER, via the Golgi up to the trans Golgi network. Coatomer complex is required for budding from Golgi membranes, and is essential for the retrograde Golgi-to-ER transport of dilysine-tagged proteins.</text>
</comment>
<evidence type="ECO:0000259" key="11">
    <source>
        <dbReference type="PROSITE" id="PS51072"/>
    </source>
</evidence>
<keyword evidence="3 9" id="KW-0963">Cytoplasm</keyword>
<reference evidence="12" key="1">
    <citation type="journal article" date="2015" name="Protist">
        <title>Losses, Expansions, and Novel Subunit Discovery of Adaptor Protein Complexes in Haptophyte Algae.</title>
        <authorList>
            <person name="Lee L.J.Y."/>
            <person name="Klute M.J."/>
            <person name="Herman E.K."/>
            <person name="Read B."/>
            <person name="Dacks J.B."/>
        </authorList>
    </citation>
    <scope>NUCLEOTIDE SEQUENCE</scope>
    <source>
        <strain evidence="12">92A</strain>
    </source>
</reference>
<dbReference type="GO" id="GO:0051645">
    <property type="term" value="P:Golgi localization"/>
    <property type="evidence" value="ECO:0007669"/>
    <property type="project" value="TreeGrafter"/>
</dbReference>
<dbReference type="PANTHER" id="PTHR10121">
    <property type="entry name" value="COATOMER SUBUNIT DELTA"/>
    <property type="match status" value="1"/>
</dbReference>
<evidence type="ECO:0000256" key="10">
    <source>
        <dbReference type="RuleBase" id="RU366052"/>
    </source>
</evidence>
<dbReference type="SUPFAM" id="SSF49447">
    <property type="entry name" value="Second domain of Mu2 adaptin subunit (ap50) of ap2 adaptor"/>
    <property type="match status" value="1"/>
</dbReference>
<proteinExistence type="inferred from homology"/>
<evidence type="ECO:0000256" key="9">
    <source>
        <dbReference type="RuleBase" id="RU364018"/>
    </source>
</evidence>
<comment type="subcellular location">
    <subcellularLocation>
        <location evidence="9 10">Cytoplasm</location>
    </subcellularLocation>
    <subcellularLocation>
        <location evidence="9 10">Cytoplasmic vesicle</location>
        <location evidence="9 10">COPI-coated vesicle membrane</location>
        <topology evidence="9 10">Peripheral membrane protein</topology>
        <orientation evidence="9 10">Cytoplasmic side</orientation>
    </subcellularLocation>
    <subcellularLocation>
        <location evidence="9 10">Golgi apparatus membrane</location>
        <topology evidence="9 10">Peripheral membrane protein</topology>
        <orientation evidence="9 10">Cytoplasmic side</orientation>
    </subcellularLocation>
</comment>
<keyword evidence="6 9" id="KW-0333">Golgi apparatus</keyword>
<dbReference type="InterPro" id="IPR028565">
    <property type="entry name" value="MHD"/>
</dbReference>
<gene>
    <name evidence="12" type="primary">COPD</name>
</gene>
<dbReference type="InterPro" id="IPR027059">
    <property type="entry name" value="Coatomer_dsu"/>
</dbReference>
<evidence type="ECO:0000256" key="3">
    <source>
        <dbReference type="ARBA" id="ARBA00022490"/>
    </source>
</evidence>
<sequence length="316" mass="34478">MTKAGKVLLARQFVEMSRMRIENHLATFPKLIGTEKQHNTVETADVRYVYRPIEGLLLVMITNKCAREDEEGRDTRTASRASNAPVQLLLEEKLTLSVQRDGGLQSMEVSGGLQLLITDPSCDKVYVQLGLGSNPGYQFKTRPDTESRKEAVLGLRDASRAFPANSALGVLKWRFLTTEDSHAPLLLTCWPTATGDTFEVTLEYELQGERELRDVRIAIPLGCPPTSQQTELGDVSYDARAKALVWHIPIVDASNASANMEFVAPAADAFFPIDVAFSSPKTLCELEVTGVHLADGSGAAPYSTAGGMVVDSYTVV</sequence>
<dbReference type="GO" id="GO:0006890">
    <property type="term" value="P:retrograde vesicle-mediated transport, Golgi to endoplasmic reticulum"/>
    <property type="evidence" value="ECO:0007669"/>
    <property type="project" value="UniProtKB-UniRule"/>
</dbReference>
<keyword evidence="8 9" id="KW-0968">Cytoplasmic vesicle</keyword>
<dbReference type="GO" id="GO:0030126">
    <property type="term" value="C:COPI vesicle coat"/>
    <property type="evidence" value="ECO:0007669"/>
    <property type="project" value="UniProtKB-UniRule"/>
</dbReference>
<dbReference type="Pfam" id="PF00928">
    <property type="entry name" value="Adap_comp_sub"/>
    <property type="match status" value="1"/>
</dbReference>
<dbReference type="SUPFAM" id="SSF64356">
    <property type="entry name" value="SNARE-like"/>
    <property type="match status" value="1"/>
</dbReference>
<dbReference type="PROSITE" id="PS51072">
    <property type="entry name" value="MHD"/>
    <property type="match status" value="1"/>
</dbReference>
<protein>
    <recommendedName>
        <fullName evidence="9">Coatomer subunit delta</fullName>
    </recommendedName>
</protein>
<keyword evidence="7 9" id="KW-0472">Membrane</keyword>
<evidence type="ECO:0000256" key="6">
    <source>
        <dbReference type="ARBA" id="ARBA00023034"/>
    </source>
</evidence>
<dbReference type="GO" id="GO:0000139">
    <property type="term" value="C:Golgi membrane"/>
    <property type="evidence" value="ECO:0007669"/>
    <property type="project" value="UniProtKB-SubCell"/>
</dbReference>
<evidence type="ECO:0000256" key="1">
    <source>
        <dbReference type="ARBA" id="ARBA00010516"/>
    </source>
</evidence>
<dbReference type="EMBL" id="KP892565">
    <property type="protein sequence ID" value="ALD47886.1"/>
    <property type="molecule type" value="Genomic_DNA"/>
</dbReference>
<keyword evidence="2 9" id="KW-0813">Transport</keyword>
<comment type="similarity">
    <text evidence="1 9">Belongs to the adaptor complexes medium subunit family. Delta-COP subfamily.</text>
</comment>
<dbReference type="GO" id="GO:0006888">
    <property type="term" value="P:endoplasmic reticulum to Golgi vesicle-mediated transport"/>
    <property type="evidence" value="ECO:0007669"/>
    <property type="project" value="TreeGrafter"/>
</dbReference>
<evidence type="ECO:0000256" key="8">
    <source>
        <dbReference type="ARBA" id="ARBA00023329"/>
    </source>
</evidence>
<accession>A0A0M4JIZ6</accession>
<dbReference type="CDD" id="cd09254">
    <property type="entry name" value="AP_delta-COPI_MHD"/>
    <property type="match status" value="1"/>
</dbReference>